<dbReference type="EMBL" id="AP007162">
    <property type="protein sequence ID" value="BAE61276.1"/>
    <property type="molecule type" value="Genomic_DNA"/>
</dbReference>
<dbReference type="SUPFAM" id="SSF46689">
    <property type="entry name" value="Homeodomain-like"/>
    <property type="match status" value="1"/>
</dbReference>
<evidence type="ECO:0000313" key="2">
    <source>
        <dbReference type="EMBL" id="BAE61276.1"/>
    </source>
</evidence>
<dbReference type="InterPro" id="IPR038717">
    <property type="entry name" value="Tc1-like_DDE_dom"/>
</dbReference>
<dbReference type="OMA" id="MALFLWD"/>
<dbReference type="HOGENOM" id="CLU_056788_1_1_1"/>
<dbReference type="InterPro" id="IPR036397">
    <property type="entry name" value="RNaseH_sf"/>
</dbReference>
<dbReference type="EMBL" id="BA000052">
    <property type="protein sequence ID" value="BAE61276.1"/>
    <property type="molecule type" value="Genomic_DNA"/>
</dbReference>
<sequence>MAPNLAASQHQLIRDMIISRSLTAAQMADVANCSERSPPIKGGHPRSITPLMAEALCEHLLEKPDLYLDEMALFLWDELEILTTPSTISRTPRRIAKERNADLRDFYLHNLSDFRSYHLVYVDESGCDRRVDSRRTGWSPLGVTPVQVARFHREQRYQILPAYSQDRILLSRVFQGSTDSTIFKDFIKQLLHHCGKWPDPKSVLVMDNASFHHTERIKQMCSNAGVKQLFTRTRSVQEDKEG</sequence>
<gene>
    <name evidence="2" type="ORF">AO090102000177</name>
</gene>
<dbReference type="PANTHER" id="PTHR46564:SF1">
    <property type="entry name" value="TRANSPOSASE"/>
    <property type="match status" value="1"/>
</dbReference>
<evidence type="ECO:0000259" key="1">
    <source>
        <dbReference type="Pfam" id="PF13358"/>
    </source>
</evidence>
<protein>
    <submittedName>
        <fullName evidence="2">DNA, SC102</fullName>
    </submittedName>
</protein>
<dbReference type="Proteomes" id="UP000006564">
    <property type="component" value="Chromosome 4"/>
</dbReference>
<organism evidence="2 3">
    <name type="scientific">Aspergillus oryzae (strain ATCC 42149 / RIB 40)</name>
    <name type="common">Yellow koji mold</name>
    <dbReference type="NCBI Taxonomy" id="510516"/>
    <lineage>
        <taxon>Eukaryota</taxon>
        <taxon>Fungi</taxon>
        <taxon>Dikarya</taxon>
        <taxon>Ascomycota</taxon>
        <taxon>Pezizomycotina</taxon>
        <taxon>Eurotiomycetes</taxon>
        <taxon>Eurotiomycetidae</taxon>
        <taxon>Eurotiales</taxon>
        <taxon>Aspergillaceae</taxon>
        <taxon>Aspergillus</taxon>
        <taxon>Aspergillus subgen. Circumdati</taxon>
    </lineage>
</organism>
<dbReference type="PANTHER" id="PTHR46564">
    <property type="entry name" value="TRANSPOSASE"/>
    <property type="match status" value="1"/>
</dbReference>
<dbReference type="Pfam" id="PF13358">
    <property type="entry name" value="DDE_3"/>
    <property type="match status" value="1"/>
</dbReference>
<reference evidence="2 3" key="1">
    <citation type="journal article" date="2005" name="Nature">
        <title>Genome sequencing and analysis of Aspergillus oryzae.</title>
        <authorList>
            <person name="Machida M."/>
            <person name="Asai K."/>
            <person name="Sano M."/>
            <person name="Tanaka T."/>
            <person name="Kumagai T."/>
            <person name="Terai G."/>
            <person name="Kusumoto K."/>
            <person name="Arima T."/>
            <person name="Akita O."/>
            <person name="Kashiwagi Y."/>
            <person name="Abe K."/>
            <person name="Gomi K."/>
            <person name="Horiuchi H."/>
            <person name="Kitamoto K."/>
            <person name="Kobayashi T."/>
            <person name="Takeuchi M."/>
            <person name="Denning D.W."/>
            <person name="Galagan J.E."/>
            <person name="Nierman W.C."/>
            <person name="Yu J."/>
            <person name="Archer D.B."/>
            <person name="Bennett J.W."/>
            <person name="Bhatnagar D."/>
            <person name="Cleveland T.E."/>
            <person name="Fedorova N.D."/>
            <person name="Gotoh O."/>
            <person name="Horikawa H."/>
            <person name="Hosoyama A."/>
            <person name="Ichinomiya M."/>
            <person name="Igarashi R."/>
            <person name="Iwashita K."/>
            <person name="Juvvadi P.R."/>
            <person name="Kato M."/>
            <person name="Kato Y."/>
            <person name="Kin T."/>
            <person name="Kokubun A."/>
            <person name="Maeda H."/>
            <person name="Maeyama N."/>
            <person name="Maruyama J."/>
            <person name="Nagasaki H."/>
            <person name="Nakajima T."/>
            <person name="Oda K."/>
            <person name="Okada K."/>
            <person name="Paulsen I."/>
            <person name="Sakamoto K."/>
            <person name="Sawano T."/>
            <person name="Takahashi M."/>
            <person name="Takase K."/>
            <person name="Terabayashi Y."/>
            <person name="Wortman J."/>
            <person name="Yamada O."/>
            <person name="Yamagata Y."/>
            <person name="Anazawa H."/>
            <person name="Hata Y."/>
            <person name="Koide Y."/>
            <person name="Komori T."/>
            <person name="Koyama Y."/>
            <person name="Minetoki T."/>
            <person name="Suharnan S."/>
            <person name="Tanaka A."/>
            <person name="Isono K."/>
            <person name="Kuhara S."/>
            <person name="Ogasawara N."/>
            <person name="Kikuchi H."/>
        </authorList>
    </citation>
    <scope>NUCLEOTIDE SEQUENCE [LARGE SCALE GENOMIC DNA]</scope>
    <source>
        <strain evidence="3">ATCC 42149 / RIB 40</strain>
    </source>
</reference>
<dbReference type="GeneID" id="5994845"/>
<dbReference type="VEuPathDB" id="FungiDB:AO090102000177"/>
<keyword evidence="3" id="KW-1185">Reference proteome</keyword>
<accession>Q2UAY9</accession>
<dbReference type="KEGG" id="aor:AO090102000177"/>
<dbReference type="RefSeq" id="XP_023091708.1">
    <property type="nucleotide sequence ID" value="XM_023236941.1"/>
</dbReference>
<dbReference type="InterPro" id="IPR009057">
    <property type="entry name" value="Homeodomain-like_sf"/>
</dbReference>
<dbReference type="GO" id="GO:0003676">
    <property type="term" value="F:nucleic acid binding"/>
    <property type="evidence" value="ECO:0007669"/>
    <property type="project" value="InterPro"/>
</dbReference>
<dbReference type="Gene3D" id="3.30.420.10">
    <property type="entry name" value="Ribonuclease H-like superfamily/Ribonuclease H"/>
    <property type="match status" value="1"/>
</dbReference>
<feature type="domain" description="Tc1-like transposase DDE" evidence="1">
    <location>
        <begin position="119"/>
        <end position="229"/>
    </location>
</feature>
<evidence type="ECO:0000313" key="3">
    <source>
        <dbReference type="Proteomes" id="UP000006564"/>
    </source>
</evidence>
<name>Q2UAY9_ASPOR</name>
<proteinExistence type="predicted"/>
<dbReference type="AlphaFoldDB" id="Q2UAY9"/>